<organism evidence="1 2">
    <name type="scientific">Choanephora cucurbitarum</name>
    <dbReference type="NCBI Taxonomy" id="101091"/>
    <lineage>
        <taxon>Eukaryota</taxon>
        <taxon>Fungi</taxon>
        <taxon>Fungi incertae sedis</taxon>
        <taxon>Mucoromycota</taxon>
        <taxon>Mucoromycotina</taxon>
        <taxon>Mucoromycetes</taxon>
        <taxon>Mucorales</taxon>
        <taxon>Mucorineae</taxon>
        <taxon>Choanephoraceae</taxon>
        <taxon>Choanephoroideae</taxon>
        <taxon>Choanephora</taxon>
    </lineage>
</organism>
<gene>
    <name evidence="1" type="ORF">A0J61_00833</name>
</gene>
<keyword evidence="2" id="KW-1185">Reference proteome</keyword>
<evidence type="ECO:0000313" key="1">
    <source>
        <dbReference type="EMBL" id="OBZ91129.1"/>
    </source>
</evidence>
<evidence type="ECO:0000313" key="2">
    <source>
        <dbReference type="Proteomes" id="UP000093000"/>
    </source>
</evidence>
<proteinExistence type="predicted"/>
<comment type="caution">
    <text evidence="1">The sequence shown here is derived from an EMBL/GenBank/DDBJ whole genome shotgun (WGS) entry which is preliminary data.</text>
</comment>
<name>A0A1C7NQD5_9FUNG</name>
<protein>
    <submittedName>
        <fullName evidence="1">Uncharacterized protein</fullName>
    </submittedName>
</protein>
<dbReference type="OrthoDB" id="2429771at2759"/>
<dbReference type="EMBL" id="LUGH01000021">
    <property type="protein sequence ID" value="OBZ91129.1"/>
    <property type="molecule type" value="Genomic_DNA"/>
</dbReference>
<reference evidence="1 2" key="1">
    <citation type="submission" date="2016-03" db="EMBL/GenBank/DDBJ databases">
        <title>Choanephora cucurbitarum.</title>
        <authorList>
            <person name="Min B."/>
            <person name="Park H."/>
            <person name="Park J.-H."/>
            <person name="Shin H.-D."/>
            <person name="Choi I.-G."/>
        </authorList>
    </citation>
    <scope>NUCLEOTIDE SEQUENCE [LARGE SCALE GENOMIC DNA]</scope>
    <source>
        <strain evidence="1 2">KUS-F28377</strain>
    </source>
</reference>
<dbReference type="Proteomes" id="UP000093000">
    <property type="component" value="Unassembled WGS sequence"/>
</dbReference>
<sequence>MVDELVSRGCPLPHAHSFGTLLHGDTMILYEMSLENEGIYLMKEMSTVPMPCSSGRFSLLLPMINDVVYICNKVKQHAEAIVKLRTDKAEHPFQRPTNWRLNYRLHLQLDSLEGVDEKGLGDLVIASLLLWIEYIKDQQLIVLYHH</sequence>
<dbReference type="AlphaFoldDB" id="A0A1C7NQD5"/>
<accession>A0A1C7NQD5</accession>
<dbReference type="InParanoid" id="A0A1C7NQD5"/>